<evidence type="ECO:0000313" key="2">
    <source>
        <dbReference type="Proteomes" id="UP000252884"/>
    </source>
</evidence>
<name>A0A368X8Y9_9BURK</name>
<dbReference type="RefSeq" id="WP_114472289.1">
    <property type="nucleotide sequence ID" value="NZ_QPJK01000015.1"/>
</dbReference>
<reference evidence="1 2" key="1">
    <citation type="submission" date="2018-07" db="EMBL/GenBank/DDBJ databases">
        <title>Genomic Encyclopedia of Type Strains, Phase IV (KMG-IV): sequencing the most valuable type-strain genomes for metagenomic binning, comparative biology and taxonomic classification.</title>
        <authorList>
            <person name="Goeker M."/>
        </authorList>
    </citation>
    <scope>NUCLEOTIDE SEQUENCE [LARGE SCALE GENOMIC DNA]</scope>
    <source>
        <strain evidence="1 2">DSM 21634</strain>
    </source>
</reference>
<dbReference type="InterPro" id="IPR011473">
    <property type="entry name" value="DUF1579"/>
</dbReference>
<proteinExistence type="predicted"/>
<dbReference type="AlphaFoldDB" id="A0A368X8Y9"/>
<dbReference type="Pfam" id="PF07617">
    <property type="entry name" value="DUF1579"/>
    <property type="match status" value="1"/>
</dbReference>
<comment type="caution">
    <text evidence="1">The sequence shown here is derived from an EMBL/GenBank/DDBJ whole genome shotgun (WGS) entry which is preliminary data.</text>
</comment>
<dbReference type="OrthoDB" id="512336at2"/>
<evidence type="ECO:0000313" key="1">
    <source>
        <dbReference type="EMBL" id="RCW64420.1"/>
    </source>
</evidence>
<dbReference type="Proteomes" id="UP000252884">
    <property type="component" value="Unassembled WGS sequence"/>
</dbReference>
<keyword evidence="2" id="KW-1185">Reference proteome</keyword>
<protein>
    <submittedName>
        <fullName evidence="1">Uncharacterized protein DUF1579</fullName>
    </submittedName>
</protein>
<gene>
    <name evidence="1" type="ORF">DES41_11544</name>
</gene>
<dbReference type="EMBL" id="QPJK01000015">
    <property type="protein sequence ID" value="RCW64420.1"/>
    <property type="molecule type" value="Genomic_DNA"/>
</dbReference>
<sequence>MESTKPLAQHRWLQQLAGEWTMEGEADMGPDQPPSRSLGTESVRMLGDLWVVLEGQADMPAGAGTGHMRMTLGYDPQRQAFVGNWVGSMMTLMWIYEGQLDAAGKVLTLDTEGPSFAGDGRTVRYQDVITLVDANTRTLHSQTLGEDGQWRRFMTATYKRQ</sequence>
<accession>A0A368X8Y9</accession>
<organism evidence="1 2">
    <name type="scientific">Pseudorhodoferax soli</name>
    <dbReference type="NCBI Taxonomy" id="545864"/>
    <lineage>
        <taxon>Bacteria</taxon>
        <taxon>Pseudomonadati</taxon>
        <taxon>Pseudomonadota</taxon>
        <taxon>Betaproteobacteria</taxon>
        <taxon>Burkholderiales</taxon>
        <taxon>Comamonadaceae</taxon>
    </lineage>
</organism>